<dbReference type="EMBL" id="MU842966">
    <property type="protein sequence ID" value="KAK2024390.1"/>
    <property type="molecule type" value="Genomic_DNA"/>
</dbReference>
<proteinExistence type="predicted"/>
<dbReference type="Proteomes" id="UP001232148">
    <property type="component" value="Unassembled WGS sequence"/>
</dbReference>
<protein>
    <recommendedName>
        <fullName evidence="3">Metallothionein</fullName>
    </recommendedName>
</protein>
<accession>A0AAD9LZX1</accession>
<evidence type="ECO:0008006" key="3">
    <source>
        <dbReference type="Google" id="ProtNLM"/>
    </source>
</evidence>
<evidence type="ECO:0000313" key="2">
    <source>
        <dbReference type="Proteomes" id="UP001232148"/>
    </source>
</evidence>
<organism evidence="1 2">
    <name type="scientific">Colletotrichum zoysiae</name>
    <dbReference type="NCBI Taxonomy" id="1216348"/>
    <lineage>
        <taxon>Eukaryota</taxon>
        <taxon>Fungi</taxon>
        <taxon>Dikarya</taxon>
        <taxon>Ascomycota</taxon>
        <taxon>Pezizomycotina</taxon>
        <taxon>Sordariomycetes</taxon>
        <taxon>Hypocreomycetidae</taxon>
        <taxon>Glomerellales</taxon>
        <taxon>Glomerellaceae</taxon>
        <taxon>Colletotrichum</taxon>
        <taxon>Colletotrichum graminicola species complex</taxon>
    </lineage>
</organism>
<gene>
    <name evidence="1" type="ORF">LX32DRAFT_643659</name>
</gene>
<sequence length="52" mass="5322">MAPCSCSSCGSSCAGSCSSCSCGSCSVCFETPVEMGWKQTSPARNSFSPKNR</sequence>
<comment type="caution">
    <text evidence="1">The sequence shown here is derived from an EMBL/GenBank/DDBJ whole genome shotgun (WGS) entry which is preliminary data.</text>
</comment>
<dbReference type="AlphaFoldDB" id="A0AAD9LZX1"/>
<reference evidence="1" key="1">
    <citation type="submission" date="2021-06" db="EMBL/GenBank/DDBJ databases">
        <title>Comparative genomics, transcriptomics and evolutionary studies reveal genomic signatures of adaptation to plant cell wall in hemibiotrophic fungi.</title>
        <authorList>
            <consortium name="DOE Joint Genome Institute"/>
            <person name="Baroncelli R."/>
            <person name="Diaz J.F."/>
            <person name="Benocci T."/>
            <person name="Peng M."/>
            <person name="Battaglia E."/>
            <person name="Haridas S."/>
            <person name="Andreopoulos W."/>
            <person name="Labutti K."/>
            <person name="Pangilinan J."/>
            <person name="Floch G.L."/>
            <person name="Makela M.R."/>
            <person name="Henrissat B."/>
            <person name="Grigoriev I.V."/>
            <person name="Crouch J.A."/>
            <person name="De Vries R.P."/>
            <person name="Sukno S.A."/>
            <person name="Thon M.R."/>
        </authorList>
    </citation>
    <scope>NUCLEOTIDE SEQUENCE</scope>
    <source>
        <strain evidence="1">MAFF235873</strain>
    </source>
</reference>
<evidence type="ECO:0000313" key="1">
    <source>
        <dbReference type="EMBL" id="KAK2024390.1"/>
    </source>
</evidence>
<keyword evidence="2" id="KW-1185">Reference proteome</keyword>
<name>A0AAD9LZX1_9PEZI</name>